<dbReference type="Proteomes" id="UP000663444">
    <property type="component" value="Chromosome"/>
</dbReference>
<gene>
    <name evidence="1" type="ORF">IWH25_00960</name>
</gene>
<accession>A0A974SPA4</accession>
<name>A0A974SPA4_9RHOO</name>
<protein>
    <submittedName>
        <fullName evidence="1">Uncharacterized protein</fullName>
    </submittedName>
</protein>
<sequence>MEASLRYFPAVVRSEHESALDALVALDLPRDEAMDLVVAAWGQPGGAILAAADGGRAVAAVPLADGRWAACNAYPEQSCASPADAERRLGKLAKRGRRGLVAAVAAR</sequence>
<evidence type="ECO:0000313" key="2">
    <source>
        <dbReference type="Proteomes" id="UP000663444"/>
    </source>
</evidence>
<proteinExistence type="predicted"/>
<dbReference type="EMBL" id="CP064781">
    <property type="protein sequence ID" value="QRJ63962.1"/>
    <property type="molecule type" value="Genomic_DNA"/>
</dbReference>
<organism evidence="1 2">
    <name type="scientific">Azospira restricta</name>
    <dbReference type="NCBI Taxonomy" id="404405"/>
    <lineage>
        <taxon>Bacteria</taxon>
        <taxon>Pseudomonadati</taxon>
        <taxon>Pseudomonadota</taxon>
        <taxon>Betaproteobacteria</taxon>
        <taxon>Rhodocyclales</taxon>
        <taxon>Rhodocyclaceae</taxon>
        <taxon>Azospira</taxon>
    </lineage>
</organism>
<reference evidence="1" key="1">
    <citation type="submission" date="2020-11" db="EMBL/GenBank/DDBJ databases">
        <title>Azospira restricta DSM 18626 genome sequence.</title>
        <authorList>
            <person name="Moe W.M."/>
        </authorList>
    </citation>
    <scope>NUCLEOTIDE SEQUENCE</scope>
    <source>
        <strain evidence="1">DSM 18626</strain>
    </source>
</reference>
<evidence type="ECO:0000313" key="1">
    <source>
        <dbReference type="EMBL" id="QRJ63962.1"/>
    </source>
</evidence>
<dbReference type="RefSeq" id="WP_203387493.1">
    <property type="nucleotide sequence ID" value="NZ_CP064781.1"/>
</dbReference>
<keyword evidence="2" id="KW-1185">Reference proteome</keyword>
<dbReference type="KEGG" id="ares:IWH25_00960"/>
<dbReference type="AlphaFoldDB" id="A0A974SPA4"/>